<comment type="caution">
    <text evidence="2">The sequence shown here is derived from an EMBL/GenBank/DDBJ whole genome shotgun (WGS) entry which is preliminary data.</text>
</comment>
<name>A0A384LGV4_HALVD</name>
<dbReference type="AlphaFoldDB" id="A0A384LGV4"/>
<reference evidence="2 3" key="2">
    <citation type="journal article" date="2014" name="PLoS Genet.">
        <title>Phylogenetically driven sequencing of extremely halophilic archaea reveals strategies for static and dynamic osmo-response.</title>
        <authorList>
            <person name="Becker E.A."/>
            <person name="Seitzer P.M."/>
            <person name="Tritt A."/>
            <person name="Larsen D."/>
            <person name="Krusor M."/>
            <person name="Yao A.I."/>
            <person name="Wu D."/>
            <person name="Madern D."/>
            <person name="Eisen J.A."/>
            <person name="Darling A.E."/>
            <person name="Facciotti M.T."/>
        </authorList>
    </citation>
    <scope>NUCLEOTIDE SEQUENCE [LARGE SCALE GENOMIC DNA]</scope>
    <source>
        <strain evidence="3">ATCC 29605 / DSM 3757 / JCM 8879 / NBRC 14742 / NCIMB 2012 / VKM B-1768 / DS2</strain>
    </source>
</reference>
<feature type="region of interest" description="Disordered" evidence="1">
    <location>
        <begin position="24"/>
        <end position="66"/>
    </location>
</feature>
<keyword evidence="2" id="KW-0449">Lipoprotein</keyword>
<feature type="compositionally biased region" description="Low complexity" evidence="1">
    <location>
        <begin position="34"/>
        <end position="66"/>
    </location>
</feature>
<proteinExistence type="predicted"/>
<dbReference type="Proteomes" id="UP000011532">
    <property type="component" value="Unassembled WGS sequence"/>
</dbReference>
<organism evidence="2 3">
    <name type="scientific">Haloferax volcanii (strain ATCC 29605 / DSM 3757 / JCM 8879 / NBRC 14742 / NCIMB 2012 / VKM B-1768 / DS2)</name>
    <name type="common">Halobacterium volcanii</name>
    <dbReference type="NCBI Taxonomy" id="309800"/>
    <lineage>
        <taxon>Archaea</taxon>
        <taxon>Methanobacteriati</taxon>
        <taxon>Methanobacteriota</taxon>
        <taxon>Stenosarchaea group</taxon>
        <taxon>Halobacteria</taxon>
        <taxon>Halobacteriales</taxon>
        <taxon>Haloferacaceae</taxon>
        <taxon>Haloferax</taxon>
    </lineage>
</organism>
<reference evidence="3" key="1">
    <citation type="submission" date="2012-11" db="EMBL/GenBank/DDBJ databases">
        <authorList>
            <person name="Becker E.A."/>
            <person name="Seitzer P."/>
            <person name="Tritt A."/>
            <person name="Larsen D."/>
            <person name="Yao A."/>
            <person name="Wu D."/>
            <person name="Darling A."/>
            <person name="Eisen J.A."/>
            <person name="Facciotti M.T."/>
        </authorList>
    </citation>
    <scope>NUCLEOTIDE SEQUENCE [LARGE SCALE GENOMIC DNA]</scope>
    <source>
        <strain evidence="3">ATCC 29605 / DSM 3757 / JCM 8879 / NBRC 14742 / NCIMB 2012 / VKM B-1768 / DS2</strain>
    </source>
</reference>
<evidence type="ECO:0000313" key="3">
    <source>
        <dbReference type="Proteomes" id="UP000011532"/>
    </source>
</evidence>
<dbReference type="EMBL" id="AOHU01000021">
    <property type="protein sequence ID" value="ELY36929.1"/>
    <property type="molecule type" value="Genomic_DNA"/>
</dbReference>
<dbReference type="PROSITE" id="PS51257">
    <property type="entry name" value="PROKAR_LIPOPROTEIN"/>
    <property type="match status" value="1"/>
</dbReference>
<protein>
    <submittedName>
        <fullName evidence="2">Lipoprotein</fullName>
    </submittedName>
</protein>
<sequence length="66" mass="6301">MRETLTRRQFGVGVAVATVALAGCTDTGGGDGPVNGTNGTDGEPAVGGTETTAETGGVGTTTEDSA</sequence>
<gene>
    <name evidence="2" type="ORF">C498_02245</name>
</gene>
<evidence type="ECO:0000313" key="2">
    <source>
        <dbReference type="EMBL" id="ELY36929.1"/>
    </source>
</evidence>
<accession>A0A384LGV4</accession>
<evidence type="ECO:0000256" key="1">
    <source>
        <dbReference type="SAM" id="MobiDB-lite"/>
    </source>
</evidence>